<feature type="transmembrane region" description="Helical" evidence="1">
    <location>
        <begin position="77"/>
        <end position="97"/>
    </location>
</feature>
<keyword evidence="3" id="KW-1185">Reference proteome</keyword>
<dbReference type="AlphaFoldDB" id="A0A9X1SI96"/>
<evidence type="ECO:0000313" key="3">
    <source>
        <dbReference type="Proteomes" id="UP001139103"/>
    </source>
</evidence>
<protein>
    <submittedName>
        <fullName evidence="2">Uncharacterized protein</fullName>
    </submittedName>
</protein>
<organism evidence="2 3">
    <name type="scientific">Blastopirellula sediminis</name>
    <dbReference type="NCBI Taxonomy" id="2894196"/>
    <lineage>
        <taxon>Bacteria</taxon>
        <taxon>Pseudomonadati</taxon>
        <taxon>Planctomycetota</taxon>
        <taxon>Planctomycetia</taxon>
        <taxon>Pirellulales</taxon>
        <taxon>Pirellulaceae</taxon>
        <taxon>Blastopirellula</taxon>
    </lineage>
</organism>
<reference evidence="2" key="1">
    <citation type="submission" date="2021-11" db="EMBL/GenBank/DDBJ databases">
        <title>Genome sequence.</title>
        <authorList>
            <person name="Sun Q."/>
        </authorList>
    </citation>
    <scope>NUCLEOTIDE SEQUENCE</scope>
    <source>
        <strain evidence="2">JC732</strain>
    </source>
</reference>
<keyword evidence="1" id="KW-0472">Membrane</keyword>
<keyword evidence="1" id="KW-0812">Transmembrane</keyword>
<evidence type="ECO:0000313" key="2">
    <source>
        <dbReference type="EMBL" id="MCC9631333.1"/>
    </source>
</evidence>
<dbReference type="Proteomes" id="UP001139103">
    <property type="component" value="Unassembled WGS sequence"/>
</dbReference>
<proteinExistence type="predicted"/>
<feature type="transmembrane region" description="Helical" evidence="1">
    <location>
        <begin position="52"/>
        <end position="71"/>
    </location>
</feature>
<accession>A0A9X1SI96</accession>
<dbReference type="RefSeq" id="WP_230223207.1">
    <property type="nucleotide sequence ID" value="NZ_JAJKFT010000010.1"/>
</dbReference>
<feature type="transmembrane region" description="Helical" evidence="1">
    <location>
        <begin position="136"/>
        <end position="157"/>
    </location>
</feature>
<feature type="transmembrane region" description="Helical" evidence="1">
    <location>
        <begin position="27"/>
        <end position="45"/>
    </location>
</feature>
<feature type="transmembrane region" description="Helical" evidence="1">
    <location>
        <begin position="109"/>
        <end position="130"/>
    </location>
</feature>
<keyword evidence="1" id="KW-1133">Transmembrane helix</keyword>
<gene>
    <name evidence="2" type="ORF">LOC68_23310</name>
</gene>
<name>A0A9X1SI96_9BACT</name>
<comment type="caution">
    <text evidence="2">The sequence shown here is derived from an EMBL/GenBank/DDBJ whole genome shotgun (WGS) entry which is preliminary data.</text>
</comment>
<evidence type="ECO:0000256" key="1">
    <source>
        <dbReference type="SAM" id="Phobius"/>
    </source>
</evidence>
<sequence length="158" mass="17044">MTSPPTNPSPAWTSPDRRPGQVTLTRVFWSTFVIALLFGFIRLLAETAGSSFAGVLLLAAPAIGTAVTLVWEPRTWIGGLTAATPIVLYYFALPWIITGTDLASSETPFSILLIGSWLTMLGCCGARLYLTSFQSLLGEVLLVWIVFVPFCCGLPTMV</sequence>
<dbReference type="EMBL" id="JAJKFT010000010">
    <property type="protein sequence ID" value="MCC9631333.1"/>
    <property type="molecule type" value="Genomic_DNA"/>
</dbReference>